<dbReference type="EMBL" id="JBFOLK010000009">
    <property type="protein sequence ID" value="KAL2485872.1"/>
    <property type="molecule type" value="Genomic_DNA"/>
</dbReference>
<organism evidence="5 6">
    <name type="scientific">Abeliophyllum distichum</name>
    <dbReference type="NCBI Taxonomy" id="126358"/>
    <lineage>
        <taxon>Eukaryota</taxon>
        <taxon>Viridiplantae</taxon>
        <taxon>Streptophyta</taxon>
        <taxon>Embryophyta</taxon>
        <taxon>Tracheophyta</taxon>
        <taxon>Spermatophyta</taxon>
        <taxon>Magnoliopsida</taxon>
        <taxon>eudicotyledons</taxon>
        <taxon>Gunneridae</taxon>
        <taxon>Pentapetalae</taxon>
        <taxon>asterids</taxon>
        <taxon>lamiids</taxon>
        <taxon>Lamiales</taxon>
        <taxon>Oleaceae</taxon>
        <taxon>Forsythieae</taxon>
        <taxon>Abeliophyllum</taxon>
    </lineage>
</organism>
<feature type="domain" description="Retrovirus-related Pol polyprotein from transposon TNT 1-94-like beta-barrel" evidence="4">
    <location>
        <begin position="3"/>
        <end position="50"/>
    </location>
</feature>
<keyword evidence="6" id="KW-1185">Reference proteome</keyword>
<evidence type="ECO:0000259" key="4">
    <source>
        <dbReference type="Pfam" id="PF22936"/>
    </source>
</evidence>
<dbReference type="InterPro" id="IPR013103">
    <property type="entry name" value="RVT_2"/>
</dbReference>
<evidence type="ECO:0008006" key="7">
    <source>
        <dbReference type="Google" id="ProtNLM"/>
    </source>
</evidence>
<gene>
    <name evidence="5" type="ORF">Adt_30628</name>
</gene>
<keyword evidence="1" id="KW-0378">Hydrolase</keyword>
<evidence type="ECO:0000313" key="5">
    <source>
        <dbReference type="EMBL" id="KAL2485872.1"/>
    </source>
</evidence>
<protein>
    <recommendedName>
        <fullName evidence="7">Mitochondrial protein</fullName>
    </recommendedName>
</protein>
<dbReference type="Pfam" id="PF07727">
    <property type="entry name" value="RVT_2"/>
    <property type="match status" value="1"/>
</dbReference>
<evidence type="ECO:0000256" key="1">
    <source>
        <dbReference type="ARBA" id="ARBA00022750"/>
    </source>
</evidence>
<evidence type="ECO:0000259" key="2">
    <source>
        <dbReference type="Pfam" id="PF07727"/>
    </source>
</evidence>
<feature type="domain" description="Reverse transcriptase Ty1/copia-type" evidence="2">
    <location>
        <begin position="276"/>
        <end position="363"/>
    </location>
</feature>
<keyword evidence="1" id="KW-0645">Protease</keyword>
<dbReference type="Pfam" id="PF22936">
    <property type="entry name" value="Pol_BBD"/>
    <property type="match status" value="1"/>
</dbReference>
<keyword evidence="1" id="KW-0064">Aspartyl protease</keyword>
<reference evidence="6" key="1">
    <citation type="submission" date="2024-07" db="EMBL/GenBank/DDBJ databases">
        <title>Two chromosome-level genome assemblies of Korean endemic species Abeliophyllum distichum and Forsythia ovata (Oleaceae).</title>
        <authorList>
            <person name="Jang H."/>
        </authorList>
    </citation>
    <scope>NUCLEOTIDE SEQUENCE [LARGE SCALE GENOMIC DNA]</scope>
</reference>
<dbReference type="InterPro" id="IPR025724">
    <property type="entry name" value="GAG-pre-integrase_dom"/>
</dbReference>
<evidence type="ECO:0000313" key="6">
    <source>
        <dbReference type="Proteomes" id="UP001604336"/>
    </source>
</evidence>
<dbReference type="Pfam" id="PF13976">
    <property type="entry name" value="gag_pre-integrs"/>
    <property type="match status" value="1"/>
</dbReference>
<proteinExistence type="predicted"/>
<dbReference type="SUPFAM" id="SSF56672">
    <property type="entry name" value="DNA/RNA polymerases"/>
    <property type="match status" value="1"/>
</dbReference>
<dbReference type="Proteomes" id="UP001604336">
    <property type="component" value="Unassembled WGS sequence"/>
</dbReference>
<feature type="domain" description="GAG-pre-integrase" evidence="3">
    <location>
        <begin position="112"/>
        <end position="168"/>
    </location>
</feature>
<evidence type="ECO:0000259" key="3">
    <source>
        <dbReference type="Pfam" id="PF13976"/>
    </source>
</evidence>
<dbReference type="InterPro" id="IPR054722">
    <property type="entry name" value="PolX-like_BBD"/>
</dbReference>
<dbReference type="InterPro" id="IPR043502">
    <property type="entry name" value="DNA/RNA_pol_sf"/>
</dbReference>
<dbReference type="AlphaFoldDB" id="A0ABD1RCZ1"/>
<sequence length="379" mass="42630">MVVGNGTSLQISHVGSKTFDVESDKTLLLKKLLHVPSIKKNLISVSKLIADNHVSVEFFPNCCVVKDLPTRRVLVQGRLEDGLYQLNLPNHNSSSVNHHQSNTFTLINTRLNRSTSNNSLESKAEIWHRRLGHPTFSVLEQILKSCNNVKVINNKTFSFCEACQFGKSHALPFKLSSSHAQMPLDLSGQRDTQPEASESQAGIKIWVDMPEIEKNADNAGHHMLTRSKAGMIKPRTYTTAMLHSLDEMEPINLEEAQKSEKWCKAMKEEYDALIKNQTWTLVPHEPTMNIVGCKWVYKLKFDTNGKIQRHKARLVAKGFSQTSGIDYYETFSPVAKAPTLKFILTVAVSKGWEIRQVDINNAFGGNSLYGTASWLHRSV</sequence>
<comment type="caution">
    <text evidence="5">The sequence shown here is derived from an EMBL/GenBank/DDBJ whole genome shotgun (WGS) entry which is preliminary data.</text>
</comment>
<name>A0ABD1RCZ1_9LAMI</name>
<accession>A0ABD1RCZ1</accession>
<dbReference type="GO" id="GO:0004190">
    <property type="term" value="F:aspartic-type endopeptidase activity"/>
    <property type="evidence" value="ECO:0007669"/>
    <property type="project" value="UniProtKB-KW"/>
</dbReference>